<keyword evidence="8" id="KW-0325">Glycoprotein</keyword>
<proteinExistence type="inferred from homology"/>
<evidence type="ECO:0000256" key="8">
    <source>
        <dbReference type="ARBA" id="ARBA00023180"/>
    </source>
</evidence>
<evidence type="ECO:0000313" key="12">
    <source>
        <dbReference type="EMBL" id="CAB0032803.1"/>
    </source>
</evidence>
<keyword evidence="6 9" id="KW-0472">Membrane</keyword>
<gene>
    <name evidence="12" type="ORF">TBRA_LOCUS4729</name>
</gene>
<feature type="signal peptide" evidence="10">
    <location>
        <begin position="1"/>
        <end position="16"/>
    </location>
</feature>
<evidence type="ECO:0000256" key="4">
    <source>
        <dbReference type="ARBA" id="ARBA00022692"/>
    </source>
</evidence>
<evidence type="ECO:0000256" key="9">
    <source>
        <dbReference type="SAM" id="Phobius"/>
    </source>
</evidence>
<dbReference type="Proteomes" id="UP000479190">
    <property type="component" value="Unassembled WGS sequence"/>
</dbReference>
<dbReference type="SUPFAM" id="SSF53850">
    <property type="entry name" value="Periplasmic binding protein-like II"/>
    <property type="match status" value="1"/>
</dbReference>
<evidence type="ECO:0000256" key="5">
    <source>
        <dbReference type="ARBA" id="ARBA00022989"/>
    </source>
</evidence>
<comment type="similarity">
    <text evidence="2">Belongs to the glutamate-gated ion channel (TC 1.A.10.1) family.</text>
</comment>
<evidence type="ECO:0000256" key="10">
    <source>
        <dbReference type="SAM" id="SignalP"/>
    </source>
</evidence>
<comment type="subcellular location">
    <subcellularLocation>
        <location evidence="1">Cell membrane</location>
        <topology evidence="1">Multi-pass membrane protein</topology>
    </subcellularLocation>
</comment>
<dbReference type="AlphaFoldDB" id="A0A6H5ID86"/>
<dbReference type="InterPro" id="IPR001320">
    <property type="entry name" value="Iontro_rcpt_C"/>
</dbReference>
<organism evidence="12 13">
    <name type="scientific">Trichogramma brassicae</name>
    <dbReference type="NCBI Taxonomy" id="86971"/>
    <lineage>
        <taxon>Eukaryota</taxon>
        <taxon>Metazoa</taxon>
        <taxon>Ecdysozoa</taxon>
        <taxon>Arthropoda</taxon>
        <taxon>Hexapoda</taxon>
        <taxon>Insecta</taxon>
        <taxon>Pterygota</taxon>
        <taxon>Neoptera</taxon>
        <taxon>Endopterygota</taxon>
        <taxon>Hymenoptera</taxon>
        <taxon>Apocrita</taxon>
        <taxon>Proctotrupomorpha</taxon>
        <taxon>Chalcidoidea</taxon>
        <taxon>Trichogrammatidae</taxon>
        <taxon>Trichogramma</taxon>
    </lineage>
</organism>
<dbReference type="Gene3D" id="1.10.287.70">
    <property type="match status" value="1"/>
</dbReference>
<sequence length="682" mass="77504">MLRACAFFFLLVSSEARRDLFLKKDVFRSSLAEQNRTSSLANLLRHLIDAYFDHCTLKVVYDSNYEIIHPVDFHRYFGGLKLSVVQDSVDISRGVRTKNDRSDKCINYVIFLYNIYAVTHILSQENEAKIVIVSSESPWEVKDFLRNHASRIYKNLLVIAHSTSRKNGYGSYLLYTHKLYAEGSGTTLPILLGSWINNSMTVKGLDLFPEKLGTGFMGHRILVSAVHNPPFAISRNSPGAEDSLWDGLEVNLLRMMANYLNLTMEFSSPRSSGLSPLESVKQDLLLGLTSSAVGGIYQTSQLHEQFDTSMPLLDDCASFISLASTALPKYRAMLGPFQLTVWLMLCASYLALIVPLSFNSKYTRRQLLRQPSAVNSIFWYIFSTYTNSFSVENPLLDYGIAKNSTTLLLAIYWLFTIIVTACYTGSIVAFITLPVYPEAIETAAELQAYRYRIGTLDHDGWDQWFGAESGHDEPFLERLFRKIEYVPSLMEGVRNASRAYFWPYAFLGSRAALDYLVQTDFALARQSKRSLMHISQECFVRYNVVQLFPRKSLYTRYVDGFVLRAQQSGLVDRMRNQVDWQVQRAAINDNKQIIKKMSRKIMVEDRVLMVEDTQGMFMVLLAGVLAGLLSLGIEAITVRLKKRARVQAVTTPSPEPSSLADSCLAHDEYYVRLRSRFSRSSI</sequence>
<dbReference type="Gene3D" id="3.40.190.10">
    <property type="entry name" value="Periplasmic binding protein-like II"/>
    <property type="match status" value="1"/>
</dbReference>
<keyword evidence="3" id="KW-1003">Cell membrane</keyword>
<dbReference type="GO" id="GO:0005886">
    <property type="term" value="C:plasma membrane"/>
    <property type="evidence" value="ECO:0007669"/>
    <property type="project" value="UniProtKB-SubCell"/>
</dbReference>
<dbReference type="EMBL" id="CADCXV010000690">
    <property type="protein sequence ID" value="CAB0032803.1"/>
    <property type="molecule type" value="Genomic_DNA"/>
</dbReference>
<feature type="chain" id="PRO_5026019012" description="Ionotropic glutamate receptor C-terminal domain-containing protein" evidence="10">
    <location>
        <begin position="17"/>
        <end position="682"/>
    </location>
</feature>
<feature type="domain" description="Ionotropic glutamate receptor C-terminal" evidence="11">
    <location>
        <begin position="339"/>
        <end position="624"/>
    </location>
</feature>
<feature type="transmembrane region" description="Helical" evidence="9">
    <location>
        <begin position="615"/>
        <end position="636"/>
    </location>
</feature>
<keyword evidence="7" id="KW-0675">Receptor</keyword>
<dbReference type="PANTHER" id="PTHR42643">
    <property type="entry name" value="IONOTROPIC RECEPTOR 20A-RELATED"/>
    <property type="match status" value="1"/>
</dbReference>
<evidence type="ECO:0000256" key="7">
    <source>
        <dbReference type="ARBA" id="ARBA00023170"/>
    </source>
</evidence>
<dbReference type="Pfam" id="PF00060">
    <property type="entry name" value="Lig_chan"/>
    <property type="match status" value="1"/>
</dbReference>
<keyword evidence="10" id="KW-0732">Signal</keyword>
<dbReference type="GO" id="GO:0015276">
    <property type="term" value="F:ligand-gated monoatomic ion channel activity"/>
    <property type="evidence" value="ECO:0007669"/>
    <property type="project" value="InterPro"/>
</dbReference>
<evidence type="ECO:0000256" key="2">
    <source>
        <dbReference type="ARBA" id="ARBA00008685"/>
    </source>
</evidence>
<evidence type="ECO:0000313" key="13">
    <source>
        <dbReference type="Proteomes" id="UP000479190"/>
    </source>
</evidence>
<accession>A0A6H5ID86</accession>
<evidence type="ECO:0000259" key="11">
    <source>
        <dbReference type="Pfam" id="PF00060"/>
    </source>
</evidence>
<feature type="transmembrane region" description="Helical" evidence="9">
    <location>
        <begin position="339"/>
        <end position="358"/>
    </location>
</feature>
<evidence type="ECO:0000256" key="6">
    <source>
        <dbReference type="ARBA" id="ARBA00023136"/>
    </source>
</evidence>
<dbReference type="InterPro" id="IPR052192">
    <property type="entry name" value="Insect_Ionotropic_Sensory_Rcpt"/>
</dbReference>
<dbReference type="GO" id="GO:0050906">
    <property type="term" value="P:detection of stimulus involved in sensory perception"/>
    <property type="evidence" value="ECO:0007669"/>
    <property type="project" value="UniProtKB-ARBA"/>
</dbReference>
<protein>
    <recommendedName>
        <fullName evidence="11">Ionotropic glutamate receptor C-terminal domain-containing protein</fullName>
    </recommendedName>
</protein>
<feature type="transmembrane region" description="Helical" evidence="9">
    <location>
        <begin position="411"/>
        <end position="436"/>
    </location>
</feature>
<keyword evidence="5 9" id="KW-1133">Transmembrane helix</keyword>
<keyword evidence="13" id="KW-1185">Reference proteome</keyword>
<reference evidence="12 13" key="1">
    <citation type="submission" date="2020-02" db="EMBL/GenBank/DDBJ databases">
        <authorList>
            <person name="Ferguson B K."/>
        </authorList>
    </citation>
    <scope>NUCLEOTIDE SEQUENCE [LARGE SCALE GENOMIC DNA]</scope>
</reference>
<dbReference type="OrthoDB" id="6500454at2759"/>
<evidence type="ECO:0000256" key="3">
    <source>
        <dbReference type="ARBA" id="ARBA00022475"/>
    </source>
</evidence>
<evidence type="ECO:0000256" key="1">
    <source>
        <dbReference type="ARBA" id="ARBA00004651"/>
    </source>
</evidence>
<dbReference type="PANTHER" id="PTHR42643:SF24">
    <property type="entry name" value="IONOTROPIC RECEPTOR 60A"/>
    <property type="match status" value="1"/>
</dbReference>
<keyword evidence="4 9" id="KW-0812">Transmembrane</keyword>
<name>A0A6H5ID86_9HYME</name>